<evidence type="ECO:0000256" key="9">
    <source>
        <dbReference type="ARBA" id="ARBA00023180"/>
    </source>
</evidence>
<dbReference type="InterPro" id="IPR001846">
    <property type="entry name" value="VWF_type-D"/>
</dbReference>
<dbReference type="InterPro" id="IPR011030">
    <property type="entry name" value="Lipovitellin_superhlx_dom"/>
</dbReference>
<dbReference type="Pfam" id="PF00094">
    <property type="entry name" value="VWD"/>
    <property type="match status" value="1"/>
</dbReference>
<keyword evidence="4" id="KW-0732">Signal</keyword>
<evidence type="ECO:0000256" key="3">
    <source>
        <dbReference type="ARBA" id="ARBA00022525"/>
    </source>
</evidence>
<dbReference type="SUPFAM" id="SSF56968">
    <property type="entry name" value="Lipovitellin-phosvitin complex, beta-sheet shell regions"/>
    <property type="match status" value="2"/>
</dbReference>
<proteinExistence type="predicted"/>
<evidence type="ECO:0000256" key="8">
    <source>
        <dbReference type="ARBA" id="ARBA00023157"/>
    </source>
</evidence>
<dbReference type="PROSITE" id="PS51233">
    <property type="entry name" value="VWFD"/>
    <property type="match status" value="1"/>
</dbReference>
<dbReference type="InterPro" id="IPR015817">
    <property type="entry name" value="Vitellinogen_open_b-sht_sub1"/>
</dbReference>
<keyword evidence="14" id="KW-1185">Reference proteome</keyword>
<dbReference type="Pfam" id="PF06448">
    <property type="entry name" value="DUF1081"/>
    <property type="match status" value="1"/>
</dbReference>
<evidence type="ECO:0000259" key="12">
    <source>
        <dbReference type="PROSITE" id="PS51233"/>
    </source>
</evidence>
<dbReference type="PANTHER" id="PTHR23345">
    <property type="entry name" value="VITELLOGENIN-RELATED"/>
    <property type="match status" value="1"/>
</dbReference>
<dbReference type="Pfam" id="PF09172">
    <property type="entry name" value="Vit_open_b-sht"/>
    <property type="match status" value="1"/>
</dbReference>
<dbReference type="FunFam" id="2.20.50.20:FF:000007">
    <property type="entry name" value="von Willebrand factor type D domaincontaining protein"/>
    <property type="match status" value="1"/>
</dbReference>
<reference evidence="13 14" key="1">
    <citation type="submission" date="2015-07" db="EMBL/GenBank/DDBJ databases">
        <title>The genome of Dufourea novaeangliae.</title>
        <authorList>
            <person name="Pan H."/>
            <person name="Kapheim K."/>
        </authorList>
    </citation>
    <scope>NUCLEOTIDE SEQUENCE [LARGE SCALE GENOMIC DNA]</scope>
    <source>
        <strain evidence="13">0120121106</strain>
        <tissue evidence="13">Whole body</tissue>
    </source>
</reference>
<dbReference type="SMART" id="SM00216">
    <property type="entry name" value="VWD"/>
    <property type="match status" value="1"/>
</dbReference>
<dbReference type="Proteomes" id="UP000076502">
    <property type="component" value="Unassembled WGS sequence"/>
</dbReference>
<evidence type="ECO:0000256" key="1">
    <source>
        <dbReference type="ARBA" id="ARBA00004613"/>
    </source>
</evidence>
<sequence length="4247" mass="484906">SRKFKYEEGVQYRYRYSVDVSTNLGGENYPEPRNESTLRLDTDLIVSFTSPCEGNLKFYNASLSHDARKYNSEFPDRAGADFKSNLERYNLRFAFDDGRIDELCPSKHEPVWALNLKRGVLSMLQNNMRRFDVDHHAEELDVNGICETSYRLYEAKRTSLVVKKTKSLANCAYGSKHFSVIQSNVYRSPRSRLSRYPLLESRTECELTIDHNVYKEVVCKDLHRLQPLSSGKTGARTESTAVLRLIKETKDELVDEYEGNVEDQADEEDEDDYVKEKHEKGWDRGRRTTLIYDYSKTPRTVHGELRTARDLLKIMCRSQRFSETFTGFVHSARLLDYPSLSQLFARANTLCENGKKHIVDALPFMGSNAAVNVMKDLIIKRYVDQTTVNNWVTAFALIPRPNQEMIRALSPLLEFQRQIPEAQFILSYSAIIHAFCSTQGAWCSNVDQVSKFLSYLEQKIEKGCSPRAHSASTIKDTIEALKAIGNMGLETDSLLTRLKECIDDVGGFLPMEIRVAAVDAHRRMPSCERTRDLFFLDYYRNFTLDTEIRIASYLQVMRCPDYNIVKTIKHTLKMEEVNQVGTFVWSHLTNLYSSASPTKIEVQSLLTDRDLGDKFNSDRRKFSRNYDGSFFSEEYNVGANYQGNLIFSPKSYIPRSATFNVTFDLFGESVNVFELTTRLEGLEYYAERIFGPDGVYSNEKVSGFLKTFLRRFREAPNEEDYWKRVKRLPNVIDNNFDHPRISLGYKVFGNDLKYSVINGDKEIREALLRLNPWEKFKQITSGKEIHYENAVMFLDSTYVVPLTSGLPVRLDFAGSAACNFKMSGLLDLKGISRNDIELVSNIVPSVSVDVVGSMTVDAFYKSAGIKLRSNVYSSGGVQVHLDIKGLRLARLSLVLPSKRMEVFSIGTEILLTAGNGAKVEEKPLGVMVAGQNDRSSKQAFVPSNIISNTSCSWTALDRLIGLKLCFDYQLSNVTKDSNAPYFVLVGPSLFKISLIKADPTAKNYLLEYKWEKTEKQNVFRIAFDTPGSQMNREISATVSFDAESHNVTVLLRSTGNSIVAEGTYKSTENETFIDIGFDINGTKHLDASLGYSTKKFTYGYTFSPQMHLIVNNERIAALSGTIRNAWKNDVLQCDVDMTFRTKKVWSKLVGYLVKRNVSLASDFQLEYQLQKMPKKETLQLEVSLANRSSKTLTHKAADLKLRSTAYPQLNTVIIAWYQQALGHLELHVEVNSKPHLMDDRHKLTAQLILSYSKMYFQNQDTKISALIAITKPIQNLDIKLGVNHYATGPESRTSLLIGYAPGKEITLTVNLVMPRGLMFVMEGRANLTIPNLNSMLLNVRITERSKRTYELEFSETSVTGYNVTARGTYSDKSVATVVSHSLKLVLRSSTFVGDVLVNCKLYRNYNDIRVNMLVEQVDHDKYAFVLNHTVVSPRDFVSYIEARYKSNVYSVMTNVDTDREVRMEVHLDKWRDIHLALTGVNEENKKGFGAEVKWDANRDPSLKLAIFFSLDKPAITEEQLLEKNLNAVMTFTYPGRFITGSCRVASKGYYNYTVDAAIHWNPDKKIGFFIATEYDVKPWIKSMKMESQFLTPFENWKRTALSAKYLQEQNRIRLSGKAHWKDSQRLMADFDGSTEVHGKIKEWKAICAVTSSVHSISWTTVNITHKIVDGQTADTRLVVNYHPDKVINAWSIWYLDKESDNVFNLTGYLHLESPVTSYKKTDMKCQLQILPDWKFLGTANLDLDMKTYTGKLIGDLRRFKESMVQFNVTTPLEKFSFVRGRFGLSESKRHAVAEVVTPTGPLGVEALAQFFTAGYDCNVKLSVATSLDVLQQSFLIAKLNNREVDFRVAYNNMIAGFQGVWHYRNITDFHYTYLMYTPIAGFEKIGVIAKLIVVYTEEEKLDLDTEFSVRLLEVRVGVRAKAGPKSPPVNIPIKSPISMTENTTIDEDYPGVELLEDEGDSNLYWHGEIEVNPGIVEPVLGELDIDHEGSLYKILGSLECFAKKITLDDRFYIEDLFNMRNELNVLTPFDFVTEIVCLNAFVVNIEVPSYTMQLTVNVRRKTTWYESGMDASYTYSEKETDDSQTHFLKLNIKTPLMFLVFLNTNTTLQVDENFYKAVVGIRAPNSVIDLQGSLETEDAVIDTVLVVEIDTPLVKLPRSTITAKNEFTEKERYVKFCVDIAEPVAKSVFFQSDWYMAEDRLKASVSLRTWLESVKRLEADVSYWNAVAVNDTANLIVHVLHLDDREYRLSGNYSQGSIEAELYTPTTTEPHFEFHGDLRKMNDTLYNLEGELVNTVTKGNRQVSATFVTKNNSIHTMEMRVTPKTGSSVDGIGIGVKLRKEKYGLNLAVAGEALNGTMDMNFINSFNWDLRSSADVLEESGNRKHYLVNTFTNAQVNGNITLYVHAETPLEDIRNVTLTGNMLLTKTSGDVGVRNSLNEDTHYASLQWRLMYMVDMFGRVLAGYRIEKYGTKDVDTRLYFKNPGQLFRNIDAGFDVDVDREKWKFAANATVGFRDLENIDGVFIVRLPPPDGDDHRFLISYHANKGVTDISYVIGYNTVKAKTNYASDGSVYMGNRNINGHLRASWGMLPIQSVNNLFNVSFDNNQIDLKYALHTPKFQQQETLVFLFNYDATLTTDRRLLNANIYYPASTHIGSANVSYESLLNVNGTVNAVLPLANISQLECQFLVYTTLQQSKRYIKVLWPQNTAILDSDYTYRSEKLDSDLDGLLHVEVPLQTRHVGHLTYGYQKRPQVTTGYSEMTYNGQKVLHGRYNSKSESRAGFEKDRIQIAIENSLKPLGIVYINQYEYSAGNEGTNYPTVEYKHVNVYQLNNKTAFNVAGESRVRTTHTGQDVHLKAIHSNRTVELKTDYQILPGEFDQNSSLSLAKDVWISYRINILNKTTEEVDNQFLVLSVSYPRRNFTLDGSYWISSNELSSEIKLDWDRETDQPRTVGALFNWVNVTSDEVLGRQRATFSLRHPSFRKPVSLQGELAKRDSRDLVNVAITADYSVDPEKLFTLSALLRDESELPSTRKYAYKVTGSHTSTKLELDLQGFVRKQGVTLFDAVNNGSYKRSYSTGETGKLEARLDLVQKEVLFQREYNEAVKYLNVRYYPSEKTYAMNGSVVNTPELNATGAFLFDPGEKLTWMMLNYTPDAVESLRMYGKIPDARYAVFNIWRTYEEDFSISDVSFYLKLNHSRLVTSTLRWRPELKSDIIVRLGFSIYKPDMYNSVNNDADYWKQYVKSETVSVISDVWDDAQEDLQVFLDDWNNLKELQTDLEELKVYLNNSYNANDFYIKDAVTVAVYVIDELSLRSHIQSLPNILNEIWAIMGESGEAIRNSLLWAIKTVKHAFNNFFDVVAAILRGDPITEVANIIYKLVEKYDKFVKDLHVSFIKYMENLWGKISQSISQQWNRFLLLVEPLFIRCIHYLETVAWKASKEVLDFLYDRRNDLIASPYFDKLTNLTQDIDKIYRDIKANDIVTNVQKYSGLVMQFLKERYFTFVPFGKELKDVVEEIVTELKELQKLPSIHYAIEKMQQVYEKAYYFYDYLEIRAKLESAIRLIHSKLMDISQTALQAESRYREAKTKFIFDPHIGLMCLEQKLPMSWHAFNQTPEFNEIPEFRAITDMRSYFVSSNVTFWSLYRYKPFIEPLNWLPPFRAQAMIIGSRHFTTFDGRHLDFVGPCTYLLARDFVRNTFTILIKYDLKPDRVTHKIIILIGKDAVELDIFDNSIKIVSEHSPASLTNLELPIELENGTTYIYQAENVITVERRPNQLRLECNLKFNLCTLELSGWYHGKTAGLLGTMNNEPMDDTTSSNGLATADVGTFAGSWTIDTDEECSSRSNLTSTTRQDDDELVTEFCNDLFVNRSSEFASCFDVLGPDDYFRMCNGSSSKPEACTMALSYIQVCMFRDTYLRIPDACTSCTVINGSQVAEGQFKRLEGENVPMSTDVVFIVEGKDCNRDIKQNRSMDQLVTQLSKELKDQGLVDNRWSLVVFGADRVFDQPRSVVFDGQIFTKNTARFIDYFDHVPVGDGNRDIFAAIVFATKLVFRAGVSKTFILMPCSHCEPENQTLDYTVLHEALLEHDVTLHILMDGDFEFEKERLNKIFYGLDATKSYTKKDSRSLIGDVDLRRQVKLSKSALGYCTPLSLEINGTIFSGDKLRFDKLTSIKKFVSVFAKRVALTAMPNPCQVCECTADNNGVTRMECIPCVYPIPVSVDYDAFNLNDSLIALQPLNIDYGQIDIDDN</sequence>
<keyword evidence="7" id="KW-0446">Lipid-binding</keyword>
<dbReference type="InterPro" id="IPR015819">
    <property type="entry name" value="Lipid_transp_b-sht_shell"/>
</dbReference>
<dbReference type="InterPro" id="IPR015255">
    <property type="entry name" value="Vitellinogen_open_b-sht"/>
</dbReference>
<dbReference type="InterPro" id="IPR015816">
    <property type="entry name" value="Vitellinogen_b-sht_N"/>
</dbReference>
<dbReference type="SUPFAM" id="SSF48431">
    <property type="entry name" value="Lipovitellin-phosvitin complex, superhelical domain"/>
    <property type="match status" value="1"/>
</dbReference>
<dbReference type="GO" id="GO:0005319">
    <property type="term" value="F:lipid transporter activity"/>
    <property type="evidence" value="ECO:0007669"/>
    <property type="project" value="InterPro"/>
</dbReference>
<dbReference type="GO" id="GO:0045735">
    <property type="term" value="F:nutrient reservoir activity"/>
    <property type="evidence" value="ECO:0007669"/>
    <property type="project" value="UniProtKB-KW"/>
</dbReference>
<name>A0A154PLI1_DUFNO</name>
<evidence type="ECO:0000313" key="13">
    <source>
        <dbReference type="EMBL" id="KZC12617.1"/>
    </source>
</evidence>
<keyword evidence="9" id="KW-0325">Glycoprotein</keyword>
<keyword evidence="8" id="KW-1015">Disulfide bond</keyword>
<accession>A0A154PLI1</accession>
<dbReference type="GO" id="GO:0008289">
    <property type="term" value="F:lipid binding"/>
    <property type="evidence" value="ECO:0007669"/>
    <property type="project" value="UniProtKB-KW"/>
</dbReference>
<protein>
    <submittedName>
        <fullName evidence="13">Vitellogenin</fullName>
    </submittedName>
</protein>
<evidence type="ECO:0000256" key="6">
    <source>
        <dbReference type="ARBA" id="ARBA00023055"/>
    </source>
</evidence>
<dbReference type="InterPro" id="IPR001747">
    <property type="entry name" value="Vitellogenin_N"/>
</dbReference>
<dbReference type="Gene3D" id="2.30.230.10">
    <property type="entry name" value="Lipovitellin, beta-sheet shell regions, chain A"/>
    <property type="match status" value="1"/>
</dbReference>
<dbReference type="PANTHER" id="PTHR23345:SF15">
    <property type="entry name" value="VITELLOGENIN 1-RELATED"/>
    <property type="match status" value="1"/>
</dbReference>
<comment type="subcellular location">
    <subcellularLocation>
        <location evidence="1">Secreted</location>
    </subcellularLocation>
</comment>
<dbReference type="Gene3D" id="2.20.80.10">
    <property type="entry name" value="Lipovitellin-phosvitin complex, chain A, domain 4"/>
    <property type="match status" value="1"/>
</dbReference>
<evidence type="ECO:0000256" key="7">
    <source>
        <dbReference type="ARBA" id="ARBA00023121"/>
    </source>
</evidence>
<evidence type="ECO:0000256" key="5">
    <source>
        <dbReference type="ARBA" id="ARBA00022761"/>
    </source>
</evidence>
<dbReference type="GO" id="GO:0005576">
    <property type="term" value="C:extracellular region"/>
    <property type="evidence" value="ECO:0007669"/>
    <property type="project" value="UniProtKB-SubCell"/>
</dbReference>
<feature type="domain" description="VWFD" evidence="12">
    <location>
        <begin position="3660"/>
        <end position="3840"/>
    </location>
</feature>
<dbReference type="InterPro" id="IPR050733">
    <property type="entry name" value="Vitellogenin/Apolipophorin"/>
</dbReference>
<feature type="non-terminal residue" evidence="13">
    <location>
        <position position="1"/>
    </location>
</feature>
<dbReference type="OrthoDB" id="6484170at2759"/>
<gene>
    <name evidence="13" type="ORF">WN55_03370</name>
</gene>
<evidence type="ECO:0000256" key="2">
    <source>
        <dbReference type="ARBA" id="ARBA00022448"/>
    </source>
</evidence>
<dbReference type="Gene3D" id="1.25.10.20">
    <property type="entry name" value="Vitellinogen, superhelical"/>
    <property type="match status" value="1"/>
</dbReference>
<feature type="domain" description="Vitellogenin" evidence="11">
    <location>
        <begin position="6"/>
        <end position="657"/>
    </location>
</feature>
<keyword evidence="3" id="KW-0964">Secreted</keyword>
<dbReference type="EMBL" id="KQ434954">
    <property type="protein sequence ID" value="KZC12617.1"/>
    <property type="molecule type" value="Genomic_DNA"/>
</dbReference>
<evidence type="ECO:0000313" key="14">
    <source>
        <dbReference type="Proteomes" id="UP000076502"/>
    </source>
</evidence>
<dbReference type="Pfam" id="PF01347">
    <property type="entry name" value="Vitellogenin_N"/>
    <property type="match status" value="1"/>
</dbReference>
<keyword evidence="5" id="KW-0758">Storage protein</keyword>
<evidence type="ECO:0000256" key="4">
    <source>
        <dbReference type="ARBA" id="ARBA00022729"/>
    </source>
</evidence>
<dbReference type="SMART" id="SM01169">
    <property type="entry name" value="DUF1943"/>
    <property type="match status" value="1"/>
</dbReference>
<dbReference type="InterPro" id="IPR009454">
    <property type="entry name" value="Lipid_transpt_open_b-sht"/>
</dbReference>
<organism evidence="13 14">
    <name type="scientific">Dufourea novaeangliae</name>
    <name type="common">Sweat bee</name>
    <dbReference type="NCBI Taxonomy" id="178035"/>
    <lineage>
        <taxon>Eukaryota</taxon>
        <taxon>Metazoa</taxon>
        <taxon>Ecdysozoa</taxon>
        <taxon>Arthropoda</taxon>
        <taxon>Hexapoda</taxon>
        <taxon>Insecta</taxon>
        <taxon>Pterygota</taxon>
        <taxon>Neoptera</taxon>
        <taxon>Endopterygota</taxon>
        <taxon>Hymenoptera</taxon>
        <taxon>Apocrita</taxon>
        <taxon>Aculeata</taxon>
        <taxon>Apoidea</taxon>
        <taxon>Anthophila</taxon>
        <taxon>Halictidae</taxon>
        <taxon>Rophitinae</taxon>
        <taxon>Dufourea</taxon>
    </lineage>
</organism>
<evidence type="ECO:0000256" key="10">
    <source>
        <dbReference type="PROSITE-ProRule" id="PRU00557"/>
    </source>
</evidence>
<dbReference type="SMART" id="SM00638">
    <property type="entry name" value="LPD_N"/>
    <property type="match status" value="1"/>
</dbReference>
<keyword evidence="6" id="KW-0445">Lipid transport</keyword>
<dbReference type="STRING" id="178035.A0A154PLI1"/>
<dbReference type="Gene3D" id="2.20.50.20">
    <property type="entry name" value="Lipovitellin. Chain A, domain 3"/>
    <property type="match status" value="1"/>
</dbReference>
<comment type="caution">
    <text evidence="10">Lacks conserved residue(s) required for the propagation of feature annotation.</text>
</comment>
<keyword evidence="2" id="KW-0813">Transport</keyword>
<evidence type="ECO:0000259" key="11">
    <source>
        <dbReference type="PROSITE" id="PS51211"/>
    </source>
</evidence>
<dbReference type="PROSITE" id="PS51211">
    <property type="entry name" value="VITELLOGENIN"/>
    <property type="match status" value="1"/>
</dbReference>